<sequence>MALREQGHPSTWIFHEVSESPKPKTQNPKFSSSLFLGKKQGFIEIYRLLLTIFVALMVGTKGKPRRWVWVVGAVIAVFIDVAMTSVRASKILFFGQSNKACNSTQSAVLEKLSQVVVKQLTQVVRLRRRNFQRRISLQACSFSSCHNQLMELNCRSSGREGDVPSL</sequence>
<keyword evidence="3" id="KW-1185">Reference proteome</keyword>
<evidence type="ECO:0000313" key="2">
    <source>
        <dbReference type="EMBL" id="TQE10213.1"/>
    </source>
</evidence>
<evidence type="ECO:0000256" key="1">
    <source>
        <dbReference type="SAM" id="Phobius"/>
    </source>
</evidence>
<organism evidence="2 3">
    <name type="scientific">Malus baccata</name>
    <name type="common">Siberian crab apple</name>
    <name type="synonym">Pyrus baccata</name>
    <dbReference type="NCBI Taxonomy" id="106549"/>
    <lineage>
        <taxon>Eukaryota</taxon>
        <taxon>Viridiplantae</taxon>
        <taxon>Streptophyta</taxon>
        <taxon>Embryophyta</taxon>
        <taxon>Tracheophyta</taxon>
        <taxon>Spermatophyta</taxon>
        <taxon>Magnoliopsida</taxon>
        <taxon>eudicotyledons</taxon>
        <taxon>Gunneridae</taxon>
        <taxon>Pentapetalae</taxon>
        <taxon>rosids</taxon>
        <taxon>fabids</taxon>
        <taxon>Rosales</taxon>
        <taxon>Rosaceae</taxon>
        <taxon>Amygdaloideae</taxon>
        <taxon>Maleae</taxon>
        <taxon>Malus</taxon>
    </lineage>
</organism>
<feature type="transmembrane region" description="Helical" evidence="1">
    <location>
        <begin position="41"/>
        <end position="60"/>
    </location>
</feature>
<keyword evidence="1" id="KW-1133">Transmembrane helix</keyword>
<protein>
    <submittedName>
        <fullName evidence="2">Uncharacterized protein</fullName>
    </submittedName>
</protein>
<dbReference type="AlphaFoldDB" id="A0A540NHZ5"/>
<dbReference type="Proteomes" id="UP000315295">
    <property type="component" value="Unassembled WGS sequence"/>
</dbReference>
<reference evidence="2 3" key="1">
    <citation type="journal article" date="2019" name="G3 (Bethesda)">
        <title>Sequencing of a Wild Apple (Malus baccata) Genome Unravels the Differences Between Cultivated and Wild Apple Species Regarding Disease Resistance and Cold Tolerance.</title>
        <authorList>
            <person name="Chen X."/>
        </authorList>
    </citation>
    <scope>NUCLEOTIDE SEQUENCE [LARGE SCALE GENOMIC DNA]</scope>
    <source>
        <strain evidence="3">cv. Shandingzi</strain>
        <tissue evidence="2">Leaves</tissue>
    </source>
</reference>
<comment type="caution">
    <text evidence="2">The sequence shown here is derived from an EMBL/GenBank/DDBJ whole genome shotgun (WGS) entry which is preliminary data.</text>
</comment>
<gene>
    <name evidence="2" type="ORF">C1H46_004185</name>
</gene>
<dbReference type="STRING" id="106549.A0A540NHZ5"/>
<feature type="transmembrane region" description="Helical" evidence="1">
    <location>
        <begin position="66"/>
        <end position="86"/>
    </location>
</feature>
<proteinExistence type="predicted"/>
<name>A0A540NHZ5_MALBA</name>
<keyword evidence="1" id="KW-0472">Membrane</keyword>
<accession>A0A540NHZ5</accession>
<keyword evidence="1" id="KW-0812">Transmembrane</keyword>
<dbReference type="EMBL" id="VIEB01000045">
    <property type="protein sequence ID" value="TQE10213.1"/>
    <property type="molecule type" value="Genomic_DNA"/>
</dbReference>
<evidence type="ECO:0000313" key="3">
    <source>
        <dbReference type="Proteomes" id="UP000315295"/>
    </source>
</evidence>